<dbReference type="NCBIfam" id="TIGR01451">
    <property type="entry name" value="B_ant_repeat"/>
    <property type="match status" value="2"/>
</dbReference>
<proteinExistence type="predicted"/>
<dbReference type="GO" id="GO:0005975">
    <property type="term" value="P:carbohydrate metabolic process"/>
    <property type="evidence" value="ECO:0007669"/>
    <property type="project" value="UniProtKB-ARBA"/>
</dbReference>
<dbReference type="Proteomes" id="UP000669179">
    <property type="component" value="Unassembled WGS sequence"/>
</dbReference>
<organism evidence="3 4">
    <name type="scientific">Actinomadura barringtoniae</name>
    <dbReference type="NCBI Taxonomy" id="1427535"/>
    <lineage>
        <taxon>Bacteria</taxon>
        <taxon>Bacillati</taxon>
        <taxon>Actinomycetota</taxon>
        <taxon>Actinomycetes</taxon>
        <taxon>Streptosporangiales</taxon>
        <taxon>Thermomonosporaceae</taxon>
        <taxon>Actinomadura</taxon>
    </lineage>
</organism>
<gene>
    <name evidence="3" type="ORF">J4573_30500</name>
</gene>
<dbReference type="PANTHER" id="PTHR34819">
    <property type="entry name" value="LARGE CYSTEINE-RICH PERIPLASMIC PROTEIN OMCB"/>
    <property type="match status" value="1"/>
</dbReference>
<evidence type="ECO:0000313" key="4">
    <source>
        <dbReference type="Proteomes" id="UP000669179"/>
    </source>
</evidence>
<name>A0A939PMT6_9ACTN</name>
<dbReference type="AlphaFoldDB" id="A0A939PMT6"/>
<evidence type="ECO:0000313" key="3">
    <source>
        <dbReference type="EMBL" id="MBO2451456.1"/>
    </source>
</evidence>
<keyword evidence="4" id="KW-1185">Reference proteome</keyword>
<dbReference type="InterPro" id="IPR013783">
    <property type="entry name" value="Ig-like_fold"/>
</dbReference>
<sequence>MKRSAVIASAVLAATVLTPTAYALAHTEADPVSDLGVTLAGPTSTALPGETVTYQATVHNAGPDAAPSIEISTAFTGPKLSMLDMNGFGGFCTQLPGRTACLTNDALPSGATKVIKIQARVDPHALPGTVGLTTKVSGRQASDPDQAGNSAQAQFTVGSAADLGVTLSGPQSVKRNNWISYEVKAANRGGLAATNGKVALRLPGGVSFKDAPIGCAVQGSDVTCDLGDLAVNGAKSFKVDARVDADVPFGRRLDAQAHAKSDLYDAVPADNTVVSSATVAQPTPPPAPPKANVAITGKASALRKGRTGTYALVVTNKGPNAAKNVVVTGALPKGMTFKSVRGCKRFKNGIKCTIPNLKAGGKVTITMNVTVVKGAKSGSRTFVVIARSATKDPVTSNNVARIKRSITK</sequence>
<dbReference type="Pfam" id="PF01345">
    <property type="entry name" value="DUF11"/>
    <property type="match status" value="3"/>
</dbReference>
<evidence type="ECO:0000259" key="2">
    <source>
        <dbReference type="Pfam" id="PF01345"/>
    </source>
</evidence>
<dbReference type="Gene3D" id="2.60.40.10">
    <property type="entry name" value="Immunoglobulins"/>
    <property type="match status" value="3"/>
</dbReference>
<feature type="signal peptide" evidence="1">
    <location>
        <begin position="1"/>
        <end position="23"/>
    </location>
</feature>
<feature type="chain" id="PRO_5036876762" evidence="1">
    <location>
        <begin position="24"/>
        <end position="408"/>
    </location>
</feature>
<protein>
    <submittedName>
        <fullName evidence="3">DUF11 domain-containing protein</fullName>
    </submittedName>
</protein>
<evidence type="ECO:0000256" key="1">
    <source>
        <dbReference type="SAM" id="SignalP"/>
    </source>
</evidence>
<feature type="domain" description="DUF11" evidence="2">
    <location>
        <begin position="294"/>
        <end position="401"/>
    </location>
</feature>
<dbReference type="RefSeq" id="WP_208259353.1">
    <property type="nucleotide sequence ID" value="NZ_JAGEOJ010000013.1"/>
</dbReference>
<dbReference type="InterPro" id="IPR051172">
    <property type="entry name" value="Chlamydia_OmcB"/>
</dbReference>
<dbReference type="EMBL" id="JAGEOJ010000013">
    <property type="protein sequence ID" value="MBO2451456.1"/>
    <property type="molecule type" value="Genomic_DNA"/>
</dbReference>
<reference evidence="3" key="1">
    <citation type="submission" date="2021-03" db="EMBL/GenBank/DDBJ databases">
        <authorList>
            <person name="Kanchanasin P."/>
            <person name="Saeng-In P."/>
            <person name="Phongsopitanun W."/>
            <person name="Yuki M."/>
            <person name="Kudo T."/>
            <person name="Ohkuma M."/>
            <person name="Tanasupawat S."/>
        </authorList>
    </citation>
    <scope>NUCLEOTIDE SEQUENCE</scope>
    <source>
        <strain evidence="3">GKU 128</strain>
    </source>
</reference>
<dbReference type="InterPro" id="IPR047589">
    <property type="entry name" value="DUF11_rpt"/>
</dbReference>
<feature type="domain" description="DUF11" evidence="2">
    <location>
        <begin position="162"/>
        <end position="273"/>
    </location>
</feature>
<feature type="domain" description="DUF11" evidence="2">
    <location>
        <begin position="34"/>
        <end position="154"/>
    </location>
</feature>
<keyword evidence="1" id="KW-0732">Signal</keyword>
<dbReference type="InterPro" id="IPR001434">
    <property type="entry name" value="OmcB-like_DUF11"/>
</dbReference>
<comment type="caution">
    <text evidence="3">The sequence shown here is derived from an EMBL/GenBank/DDBJ whole genome shotgun (WGS) entry which is preliminary data.</text>
</comment>
<accession>A0A939PMT6</accession>